<dbReference type="RefSeq" id="WP_047323884.1">
    <property type="nucleotide sequence ID" value="NZ_JACKSS010000133.1"/>
</dbReference>
<sequence>MSPNPATSLPASPAATWKALAPLIAARPTIRVWDPTTNKFDRTKNLTSRLPTVPAAVLLYSHHRTQVLALDFDTKHHSQQVVDADFARALSWITDAGGVAITDRSTSGGRHIIVPLAIGTAATTAEVNPLMRLLQARLPSLDKTPMANTRTGCITVPGSPCREGGHRILDGPLATAIDAFTTRSDPALLPRLNVLLGALSPSPTTKPISTPSDATTGSGARERLRPEYTRDTALPTRITTYATTGQLPADRTWRSHSEARQSVLAHAALHGHTLAAVQALMAPGRPWHTGLATAYTRYGAGAEKALQRDWRKALTWAATNSSFFRPVRAQEQVHTGGTTAGPQLHREWLANAVAWVEAQFPGHRYRWIGAAVYQALAIHAVRAGEVINGVPVVGVGGRALSLATGLLSETTVWEFLRKTRDLPGSPLVRTRIAQGHEPDYYALTQQNQMGVARETVAAIRVEGVHLAWKVIGHRHRRIYELIVHQHIQRPRDVFAAAHTAITTGYETLAALRIAGLITQHRGRLSAGPTTLDDVAAAHHLEDQQNQRARRHQQERASWHTWLLSREQLHDQSSTQHRLAGPDLTLAQAFDRHHEEYLSAVLATGPPPIDEETRAIELLVDLVGARVLTACGG</sequence>
<feature type="compositionally biased region" description="Low complexity" evidence="1">
    <location>
        <begin position="201"/>
        <end position="212"/>
    </location>
</feature>
<dbReference type="EMBL" id="LQPH01000051">
    <property type="protein sequence ID" value="ORW29696.1"/>
    <property type="molecule type" value="Genomic_DNA"/>
</dbReference>
<organism evidence="2 3">
    <name type="scientific">Mycobacterium nebraskense</name>
    <dbReference type="NCBI Taxonomy" id="244292"/>
    <lineage>
        <taxon>Bacteria</taxon>
        <taxon>Bacillati</taxon>
        <taxon>Actinomycetota</taxon>
        <taxon>Actinomycetes</taxon>
        <taxon>Mycobacteriales</taxon>
        <taxon>Mycobacteriaceae</taxon>
        <taxon>Mycobacterium</taxon>
    </lineage>
</organism>
<name>A0A1X1ZXE9_9MYCO</name>
<evidence type="ECO:0000256" key="1">
    <source>
        <dbReference type="SAM" id="MobiDB-lite"/>
    </source>
</evidence>
<accession>A0A1X1ZXE9</accession>
<reference evidence="2 3" key="1">
    <citation type="submission" date="2016-01" db="EMBL/GenBank/DDBJ databases">
        <title>The new phylogeny of the genus Mycobacterium.</title>
        <authorList>
            <person name="Tarcisio F."/>
            <person name="Conor M."/>
            <person name="Antonella G."/>
            <person name="Elisabetta G."/>
            <person name="Giulia F.S."/>
            <person name="Sara T."/>
            <person name="Anna F."/>
            <person name="Clotilde B."/>
            <person name="Roberto B."/>
            <person name="Veronica D.S."/>
            <person name="Fabio R."/>
            <person name="Monica P."/>
            <person name="Olivier J."/>
            <person name="Enrico T."/>
            <person name="Nicola S."/>
        </authorList>
    </citation>
    <scope>NUCLEOTIDE SEQUENCE [LARGE SCALE GENOMIC DNA]</scope>
    <source>
        <strain evidence="2 3">DSM 44803</strain>
    </source>
</reference>
<proteinExistence type="predicted"/>
<dbReference type="OrthoDB" id="3654095at2"/>
<dbReference type="Proteomes" id="UP000193781">
    <property type="component" value="Unassembled WGS sequence"/>
</dbReference>
<feature type="region of interest" description="Disordered" evidence="1">
    <location>
        <begin position="201"/>
        <end position="221"/>
    </location>
</feature>
<dbReference type="AlphaFoldDB" id="A0A1X1ZXE9"/>
<evidence type="ECO:0000313" key="2">
    <source>
        <dbReference type="EMBL" id="ORW29696.1"/>
    </source>
</evidence>
<keyword evidence="3" id="KW-1185">Reference proteome</keyword>
<evidence type="ECO:0000313" key="3">
    <source>
        <dbReference type="Proteomes" id="UP000193781"/>
    </source>
</evidence>
<gene>
    <name evidence="2" type="ORF">AWC17_26865</name>
</gene>
<evidence type="ECO:0008006" key="4">
    <source>
        <dbReference type="Google" id="ProtNLM"/>
    </source>
</evidence>
<comment type="caution">
    <text evidence="2">The sequence shown here is derived from an EMBL/GenBank/DDBJ whole genome shotgun (WGS) entry which is preliminary data.</text>
</comment>
<protein>
    <recommendedName>
        <fullName evidence="4">DNA primase/polymerase bifunctional N-terminal domain-containing protein</fullName>
    </recommendedName>
</protein>